<evidence type="ECO:0000256" key="2">
    <source>
        <dbReference type="ARBA" id="ARBA00022448"/>
    </source>
</evidence>
<keyword evidence="2" id="KW-0813">Transport</keyword>
<dbReference type="Gene3D" id="3.40.50.300">
    <property type="entry name" value="P-loop containing nucleotide triphosphate hydrolases"/>
    <property type="match status" value="1"/>
</dbReference>
<evidence type="ECO:0000256" key="4">
    <source>
        <dbReference type="ARBA" id="ARBA00022840"/>
    </source>
</evidence>
<dbReference type="NCBIfam" id="TIGR01727">
    <property type="entry name" value="oligo_HPY"/>
    <property type="match status" value="1"/>
</dbReference>
<dbReference type="InterPro" id="IPR050319">
    <property type="entry name" value="ABC_transp_ATP-bind"/>
</dbReference>
<evidence type="ECO:0000313" key="7">
    <source>
        <dbReference type="EMBL" id="MFD1526893.1"/>
    </source>
</evidence>
<feature type="region of interest" description="Disordered" evidence="5">
    <location>
        <begin position="412"/>
        <end position="432"/>
    </location>
</feature>
<dbReference type="InterPro" id="IPR017871">
    <property type="entry name" value="ABC_transporter-like_CS"/>
</dbReference>
<dbReference type="CDD" id="cd03257">
    <property type="entry name" value="ABC_NikE_OppD_transporters"/>
    <property type="match status" value="1"/>
</dbReference>
<dbReference type="AlphaFoldDB" id="A0ABD6B8T1"/>
<comment type="similarity">
    <text evidence="1">Belongs to the ABC transporter superfamily.</text>
</comment>
<gene>
    <name evidence="7" type="ORF">ACFR9S_11415</name>
</gene>
<dbReference type="FunFam" id="3.40.50.300:FF:000016">
    <property type="entry name" value="Oligopeptide ABC transporter ATP-binding component"/>
    <property type="match status" value="1"/>
</dbReference>
<evidence type="ECO:0000256" key="5">
    <source>
        <dbReference type="SAM" id="MobiDB-lite"/>
    </source>
</evidence>
<dbReference type="GO" id="GO:0055085">
    <property type="term" value="P:transmembrane transport"/>
    <property type="evidence" value="ECO:0007669"/>
    <property type="project" value="UniProtKB-ARBA"/>
</dbReference>
<feature type="domain" description="ABC transporter" evidence="6">
    <location>
        <begin position="8"/>
        <end position="262"/>
    </location>
</feature>
<dbReference type="RefSeq" id="WP_379730929.1">
    <property type="nucleotide sequence ID" value="NZ_JBHSWZ010000035.1"/>
</dbReference>
<dbReference type="SMART" id="SM00382">
    <property type="entry name" value="AAA"/>
    <property type="match status" value="1"/>
</dbReference>
<organism evidence="7 8">
    <name type="scientific">Halolamina salina</name>
    <dbReference type="NCBI Taxonomy" id="1220023"/>
    <lineage>
        <taxon>Archaea</taxon>
        <taxon>Methanobacteriati</taxon>
        <taxon>Methanobacteriota</taxon>
        <taxon>Stenosarchaea group</taxon>
        <taxon>Halobacteria</taxon>
        <taxon>Halobacteriales</taxon>
        <taxon>Haloferacaceae</taxon>
    </lineage>
</organism>
<sequence>MSGDDPLLAAENVKKHFDQSDGFLDRLLGGGGLVRAVDGVDLELHEGETLAVVGESGCGKSTLGQTLLNLHSATGGSIRFRGDELTGLSDREMRKYRRRMQMIFQDPLASLNPRQTVGDIVTAPMEVHDIGDDDADRRERAEELLERVGLKAAHVDRYPGQFSGGQQQRVGIARALSVEPEMIVADEPVSALDVSVQAQILQLLDDLQDELGLSILMITHDLSVVHQVADRVAVMYLGEIVETAPVEELFENPKHPYTKSLLSAVPRIDPAAREDRILLEGTVPSPIDPPEGCRFHTRCPEVIPGDDWSGDQPAFRRAFTFRNRVENGELDPDAVRDRLEAESDDVTDDDVAARLIEGALPGEIESLPDPAAETVRTAAKQVVRGDEDAAAETVGAFSSPCVESAPRVVEPASNRTAACHRIDPEHPAAELD</sequence>
<dbReference type="InterPro" id="IPR003593">
    <property type="entry name" value="AAA+_ATPase"/>
</dbReference>
<dbReference type="PROSITE" id="PS50893">
    <property type="entry name" value="ABC_TRANSPORTER_2"/>
    <property type="match status" value="1"/>
</dbReference>
<keyword evidence="8" id="KW-1185">Reference proteome</keyword>
<dbReference type="Pfam" id="PF08352">
    <property type="entry name" value="oligo_HPY"/>
    <property type="match status" value="1"/>
</dbReference>
<dbReference type="PROSITE" id="PS00211">
    <property type="entry name" value="ABC_TRANSPORTER_1"/>
    <property type="match status" value="1"/>
</dbReference>
<proteinExistence type="inferred from homology"/>
<name>A0ABD6B8T1_9EURY</name>
<dbReference type="PANTHER" id="PTHR43776">
    <property type="entry name" value="TRANSPORT ATP-BINDING PROTEIN"/>
    <property type="match status" value="1"/>
</dbReference>
<evidence type="ECO:0000256" key="1">
    <source>
        <dbReference type="ARBA" id="ARBA00005417"/>
    </source>
</evidence>
<evidence type="ECO:0000256" key="3">
    <source>
        <dbReference type="ARBA" id="ARBA00022741"/>
    </source>
</evidence>
<comment type="caution">
    <text evidence="7">The sequence shown here is derived from an EMBL/GenBank/DDBJ whole genome shotgun (WGS) entry which is preliminary data.</text>
</comment>
<evidence type="ECO:0000259" key="6">
    <source>
        <dbReference type="PROSITE" id="PS50893"/>
    </source>
</evidence>
<evidence type="ECO:0000313" key="8">
    <source>
        <dbReference type="Proteomes" id="UP001597111"/>
    </source>
</evidence>
<dbReference type="PANTHER" id="PTHR43776:SF7">
    <property type="entry name" value="D,D-DIPEPTIDE TRANSPORT ATP-BINDING PROTEIN DDPF-RELATED"/>
    <property type="match status" value="1"/>
</dbReference>
<accession>A0ABD6B8T1</accession>
<dbReference type="Proteomes" id="UP001597111">
    <property type="component" value="Unassembled WGS sequence"/>
</dbReference>
<reference evidence="7 8" key="1">
    <citation type="journal article" date="2019" name="Int. J. Syst. Evol. Microbiol.">
        <title>The Global Catalogue of Microorganisms (GCM) 10K type strain sequencing project: providing services to taxonomists for standard genome sequencing and annotation.</title>
        <authorList>
            <consortium name="The Broad Institute Genomics Platform"/>
            <consortium name="The Broad Institute Genome Sequencing Center for Infectious Disease"/>
            <person name="Wu L."/>
            <person name="Ma J."/>
        </authorList>
    </citation>
    <scope>NUCLEOTIDE SEQUENCE [LARGE SCALE GENOMIC DNA]</scope>
    <source>
        <strain evidence="7 8">CGMCC 1.12285</strain>
    </source>
</reference>
<keyword evidence="3" id="KW-0547">Nucleotide-binding</keyword>
<protein>
    <submittedName>
        <fullName evidence="7">ABC transporter ATP-binding protein</fullName>
    </submittedName>
</protein>
<dbReference type="InterPro" id="IPR003439">
    <property type="entry name" value="ABC_transporter-like_ATP-bd"/>
</dbReference>
<dbReference type="EMBL" id="JBHUDH010000130">
    <property type="protein sequence ID" value="MFD1526893.1"/>
    <property type="molecule type" value="Genomic_DNA"/>
</dbReference>
<feature type="compositionally biased region" description="Basic and acidic residues" evidence="5">
    <location>
        <begin position="420"/>
        <end position="432"/>
    </location>
</feature>
<dbReference type="GO" id="GO:0005524">
    <property type="term" value="F:ATP binding"/>
    <property type="evidence" value="ECO:0007669"/>
    <property type="project" value="UniProtKB-KW"/>
</dbReference>
<dbReference type="InterPro" id="IPR013563">
    <property type="entry name" value="Oligopep_ABC_C"/>
</dbReference>
<dbReference type="InterPro" id="IPR027417">
    <property type="entry name" value="P-loop_NTPase"/>
</dbReference>
<keyword evidence="4 7" id="KW-0067">ATP-binding</keyword>
<dbReference type="SUPFAM" id="SSF52540">
    <property type="entry name" value="P-loop containing nucleoside triphosphate hydrolases"/>
    <property type="match status" value="1"/>
</dbReference>
<dbReference type="Pfam" id="PF00005">
    <property type="entry name" value="ABC_tran"/>
    <property type="match status" value="1"/>
</dbReference>